<gene>
    <name evidence="2" type="ORF">K470DRAFT_265336</name>
</gene>
<protein>
    <submittedName>
        <fullName evidence="2">Uncharacterized protein</fullName>
    </submittedName>
</protein>
<feature type="compositionally biased region" description="Polar residues" evidence="1">
    <location>
        <begin position="206"/>
        <end position="222"/>
    </location>
</feature>
<dbReference type="EMBL" id="MU005994">
    <property type="protein sequence ID" value="KAF2859339.1"/>
    <property type="molecule type" value="Genomic_DNA"/>
</dbReference>
<feature type="compositionally biased region" description="Basic and acidic residues" evidence="1">
    <location>
        <begin position="146"/>
        <end position="163"/>
    </location>
</feature>
<sequence length="239" mass="25340">MNQGHSMEGFSHQDAPTSLLEALSLESAPVRRAAPGNISSHSYPLSDDLACRALPHDGPSPASQGLPSVHCYKHDAGLISGGYQNSGRCNGSALFSSVPQGPANDASTCHDGTCGKQDSATDPDATDSESEWPAEFHEAVQHIRAETANKDDPHAASRSEGNAKKGSNQRKGLPKGPKTMRFSINPGCVSVVPKADPPGAPKKQFVSLSDSDSYTPSEPLVQQQPFWQYVATHYDSDSE</sequence>
<evidence type="ECO:0000313" key="3">
    <source>
        <dbReference type="Proteomes" id="UP000799421"/>
    </source>
</evidence>
<feature type="region of interest" description="Disordered" evidence="1">
    <location>
        <begin position="100"/>
        <end position="133"/>
    </location>
</feature>
<name>A0A6A7BXA2_9PEZI</name>
<keyword evidence="3" id="KW-1185">Reference proteome</keyword>
<feature type="region of interest" description="Disordered" evidence="1">
    <location>
        <begin position="146"/>
        <end position="222"/>
    </location>
</feature>
<organism evidence="2 3">
    <name type="scientific">Piedraia hortae CBS 480.64</name>
    <dbReference type="NCBI Taxonomy" id="1314780"/>
    <lineage>
        <taxon>Eukaryota</taxon>
        <taxon>Fungi</taxon>
        <taxon>Dikarya</taxon>
        <taxon>Ascomycota</taxon>
        <taxon>Pezizomycotina</taxon>
        <taxon>Dothideomycetes</taxon>
        <taxon>Dothideomycetidae</taxon>
        <taxon>Capnodiales</taxon>
        <taxon>Piedraiaceae</taxon>
        <taxon>Piedraia</taxon>
    </lineage>
</organism>
<accession>A0A6A7BXA2</accession>
<dbReference type="AlphaFoldDB" id="A0A6A7BXA2"/>
<dbReference type="Proteomes" id="UP000799421">
    <property type="component" value="Unassembled WGS sequence"/>
</dbReference>
<evidence type="ECO:0000256" key="1">
    <source>
        <dbReference type="SAM" id="MobiDB-lite"/>
    </source>
</evidence>
<evidence type="ECO:0000313" key="2">
    <source>
        <dbReference type="EMBL" id="KAF2859339.1"/>
    </source>
</evidence>
<proteinExistence type="predicted"/>
<reference evidence="2" key="1">
    <citation type="journal article" date="2020" name="Stud. Mycol.">
        <title>101 Dothideomycetes genomes: a test case for predicting lifestyles and emergence of pathogens.</title>
        <authorList>
            <person name="Haridas S."/>
            <person name="Albert R."/>
            <person name="Binder M."/>
            <person name="Bloem J."/>
            <person name="Labutti K."/>
            <person name="Salamov A."/>
            <person name="Andreopoulos B."/>
            <person name="Baker S."/>
            <person name="Barry K."/>
            <person name="Bills G."/>
            <person name="Bluhm B."/>
            <person name="Cannon C."/>
            <person name="Castanera R."/>
            <person name="Culley D."/>
            <person name="Daum C."/>
            <person name="Ezra D."/>
            <person name="Gonzalez J."/>
            <person name="Henrissat B."/>
            <person name="Kuo A."/>
            <person name="Liang C."/>
            <person name="Lipzen A."/>
            <person name="Lutzoni F."/>
            <person name="Magnuson J."/>
            <person name="Mondo S."/>
            <person name="Nolan M."/>
            <person name="Ohm R."/>
            <person name="Pangilinan J."/>
            <person name="Park H.-J."/>
            <person name="Ramirez L."/>
            <person name="Alfaro M."/>
            <person name="Sun H."/>
            <person name="Tritt A."/>
            <person name="Yoshinaga Y."/>
            <person name="Zwiers L.-H."/>
            <person name="Turgeon B."/>
            <person name="Goodwin S."/>
            <person name="Spatafora J."/>
            <person name="Crous P."/>
            <person name="Grigoriev I."/>
        </authorList>
    </citation>
    <scope>NUCLEOTIDE SEQUENCE</scope>
    <source>
        <strain evidence="2">CBS 480.64</strain>
    </source>
</reference>